<reference evidence="3" key="1">
    <citation type="submission" date="2020-12" db="EMBL/GenBank/DDBJ databases">
        <authorList>
            <person name="Huq M.A."/>
        </authorList>
    </citation>
    <scope>NUCLEOTIDE SEQUENCE</scope>
    <source>
        <strain evidence="3">MAHUQ-46</strain>
    </source>
</reference>
<dbReference type="Proteomes" id="UP000640274">
    <property type="component" value="Unassembled WGS sequence"/>
</dbReference>
<organism evidence="3 4">
    <name type="scientific">Paenibacillus roseus</name>
    <dbReference type="NCBI Taxonomy" id="2798579"/>
    <lineage>
        <taxon>Bacteria</taxon>
        <taxon>Bacillati</taxon>
        <taxon>Bacillota</taxon>
        <taxon>Bacilli</taxon>
        <taxon>Bacillales</taxon>
        <taxon>Paenibacillaceae</taxon>
        <taxon>Paenibacillus</taxon>
    </lineage>
</organism>
<evidence type="ECO:0000313" key="4">
    <source>
        <dbReference type="Proteomes" id="UP000640274"/>
    </source>
</evidence>
<proteinExistence type="predicted"/>
<protein>
    <submittedName>
        <fullName evidence="3">Phosphatase PAP2 family protein</fullName>
    </submittedName>
</protein>
<feature type="transmembrane region" description="Helical" evidence="1">
    <location>
        <begin position="100"/>
        <end position="126"/>
    </location>
</feature>
<name>A0A934J9W4_9BACL</name>
<feature type="transmembrane region" description="Helical" evidence="1">
    <location>
        <begin position="240"/>
        <end position="262"/>
    </location>
</feature>
<accession>A0A934J9W4</accession>
<dbReference type="GO" id="GO:0016020">
    <property type="term" value="C:membrane"/>
    <property type="evidence" value="ECO:0007669"/>
    <property type="project" value="UniProtKB-SubCell"/>
</dbReference>
<dbReference type="SUPFAM" id="SSF48317">
    <property type="entry name" value="Acid phosphatase/Vanadium-dependent haloperoxidase"/>
    <property type="match status" value="1"/>
</dbReference>
<evidence type="ECO:0000259" key="2">
    <source>
        <dbReference type="Pfam" id="PF14378"/>
    </source>
</evidence>
<feature type="transmembrane region" description="Helical" evidence="1">
    <location>
        <begin position="214"/>
        <end position="234"/>
    </location>
</feature>
<keyword evidence="4" id="KW-1185">Reference proteome</keyword>
<dbReference type="InterPro" id="IPR036938">
    <property type="entry name" value="PAP2/HPO_sf"/>
</dbReference>
<comment type="caution">
    <text evidence="3">The sequence shown here is derived from an EMBL/GenBank/DDBJ whole genome shotgun (WGS) entry which is preliminary data.</text>
</comment>
<dbReference type="Gene3D" id="1.20.144.10">
    <property type="entry name" value="Phosphatidic acid phosphatase type 2/haloperoxidase"/>
    <property type="match status" value="1"/>
</dbReference>
<sequence>MVLFHSMGSVSLYTFLAVVALLALGTFSNPIRVAYSFVRQLVTSRMYLLHVAMVVFILFLNSVEMKIEQRMTYNYDFTGVIYSFEKGFVAGVQSLFENPVLTVILGFMYIVVFQSLLLSSLGIYSFEGRYRMFYATCYAIMINYLVAIPFYLFFPVNEVWSYDTSVRFIMLDVFPSFETQYRALSGLDNCFPSLHTSISVTLAVLAIRSGNKRWAWFTGISAVLIIFAIFYMGIHWLSDMLAGTVLGLLASAAGLKLSAYTASRNTLADSKATSKLVKQPAYDTKRSPEV</sequence>
<keyword evidence="1" id="KW-0472">Membrane</keyword>
<evidence type="ECO:0000313" key="3">
    <source>
        <dbReference type="EMBL" id="MBJ6362953.1"/>
    </source>
</evidence>
<dbReference type="RefSeq" id="WP_199020550.1">
    <property type="nucleotide sequence ID" value="NZ_JAELUP010000103.1"/>
</dbReference>
<keyword evidence="1" id="KW-1133">Transmembrane helix</keyword>
<evidence type="ECO:0000256" key="1">
    <source>
        <dbReference type="SAM" id="Phobius"/>
    </source>
</evidence>
<feature type="transmembrane region" description="Helical" evidence="1">
    <location>
        <begin position="12"/>
        <end position="35"/>
    </location>
</feature>
<dbReference type="InterPro" id="IPR026841">
    <property type="entry name" value="Aur1/Ipt1"/>
</dbReference>
<dbReference type="EMBL" id="JAELUP010000103">
    <property type="protein sequence ID" value="MBJ6362953.1"/>
    <property type="molecule type" value="Genomic_DNA"/>
</dbReference>
<feature type="transmembrane region" description="Helical" evidence="1">
    <location>
        <begin position="47"/>
        <end position="63"/>
    </location>
</feature>
<dbReference type="AlphaFoldDB" id="A0A934J9W4"/>
<gene>
    <name evidence="3" type="ORF">JFN88_17265</name>
</gene>
<keyword evidence="1" id="KW-0812">Transmembrane</keyword>
<feature type="domain" description="Inositolphosphotransferase Aur1/Ipt1" evidence="2">
    <location>
        <begin position="92"/>
        <end position="252"/>
    </location>
</feature>
<dbReference type="Pfam" id="PF14378">
    <property type="entry name" value="PAP2_3"/>
    <property type="match status" value="1"/>
</dbReference>
<feature type="transmembrane region" description="Helical" evidence="1">
    <location>
        <begin position="133"/>
        <end position="154"/>
    </location>
</feature>